<dbReference type="InterPro" id="IPR017981">
    <property type="entry name" value="GPCR_2-like_7TM"/>
</dbReference>
<evidence type="ECO:0000259" key="6">
    <source>
        <dbReference type="PROSITE" id="PS50261"/>
    </source>
</evidence>
<comment type="caution">
    <text evidence="7">The sequence shown here is derived from an EMBL/GenBank/DDBJ whole genome shotgun (WGS) entry which is preliminary data.</text>
</comment>
<organism evidence="7 8">
    <name type="scientific">Sinanodonta woodiana</name>
    <name type="common">Chinese pond mussel</name>
    <name type="synonym">Anodonta woodiana</name>
    <dbReference type="NCBI Taxonomy" id="1069815"/>
    <lineage>
        <taxon>Eukaryota</taxon>
        <taxon>Metazoa</taxon>
        <taxon>Spiralia</taxon>
        <taxon>Lophotrochozoa</taxon>
        <taxon>Mollusca</taxon>
        <taxon>Bivalvia</taxon>
        <taxon>Autobranchia</taxon>
        <taxon>Heteroconchia</taxon>
        <taxon>Palaeoheterodonta</taxon>
        <taxon>Unionida</taxon>
        <taxon>Unionoidea</taxon>
        <taxon>Unionidae</taxon>
        <taxon>Unioninae</taxon>
        <taxon>Sinanodonta</taxon>
    </lineage>
</organism>
<dbReference type="InterPro" id="IPR000832">
    <property type="entry name" value="GPCR_2_secretin-like"/>
</dbReference>
<dbReference type="AlphaFoldDB" id="A0ABD3VZF6"/>
<gene>
    <name evidence="7" type="ORF">ACJMK2_043080</name>
</gene>
<dbReference type="PANTHER" id="PTHR23112">
    <property type="entry name" value="G PROTEIN-COUPLED RECEPTOR 157-RELATED"/>
    <property type="match status" value="1"/>
</dbReference>
<feature type="transmembrane region" description="Helical" evidence="5">
    <location>
        <begin position="182"/>
        <end position="200"/>
    </location>
</feature>
<evidence type="ECO:0000256" key="4">
    <source>
        <dbReference type="ARBA" id="ARBA00023136"/>
    </source>
</evidence>
<dbReference type="Gene3D" id="1.20.1070.10">
    <property type="entry name" value="Rhodopsin 7-helix transmembrane proteins"/>
    <property type="match status" value="1"/>
</dbReference>
<comment type="subcellular location">
    <subcellularLocation>
        <location evidence="1">Membrane</location>
        <topology evidence="1">Multi-pass membrane protein</topology>
    </subcellularLocation>
</comment>
<evidence type="ECO:0000256" key="2">
    <source>
        <dbReference type="ARBA" id="ARBA00022692"/>
    </source>
</evidence>
<keyword evidence="2 5" id="KW-0812">Transmembrane</keyword>
<evidence type="ECO:0000313" key="8">
    <source>
        <dbReference type="Proteomes" id="UP001634394"/>
    </source>
</evidence>
<dbReference type="GO" id="GO:0007165">
    <property type="term" value="P:signal transduction"/>
    <property type="evidence" value="ECO:0007669"/>
    <property type="project" value="UniProtKB-ARBA"/>
</dbReference>
<sequence length="336" mass="38192">MKNLNDLDYAYAILTAVTSGLSVIGGLCICFLFYLFKDIRTPGRKLLMFLALADVATALGNLLGVVWYFYRDSPLINKNMDYCKFQSAWTIYFSIVSFAWTVIMGVCLQQSVIMQNPGFSPTYMKLFHIVSWIPPGIIVIVALSMNVLGYDQALDQASWCWIDPRVPNALFWQFLTGKFWEILAYITTVILYLMVTCYLWKRSKPGDRQGTRKSRTAVIHEANKKLTFVPLVFIVLRIWGTLRFLLGSFAHEYANSTAGNWIVPLQGVGDSAQGFANFVFYCISTEKIRRRLLSMCIPSKRRQETATPELQSRSVKKSAVCISSLSDINRTKAEQH</sequence>
<evidence type="ECO:0000256" key="3">
    <source>
        <dbReference type="ARBA" id="ARBA00022989"/>
    </source>
</evidence>
<dbReference type="EMBL" id="JBJQND010000009">
    <property type="protein sequence ID" value="KAL3865720.1"/>
    <property type="molecule type" value="Genomic_DNA"/>
</dbReference>
<accession>A0ABD3VZF6</accession>
<dbReference type="InterPro" id="IPR022343">
    <property type="entry name" value="GCR1-cAMP_receptor"/>
</dbReference>
<dbReference type="Proteomes" id="UP001634394">
    <property type="component" value="Unassembled WGS sequence"/>
</dbReference>
<reference evidence="7 8" key="1">
    <citation type="submission" date="2024-11" db="EMBL/GenBank/DDBJ databases">
        <title>Chromosome-level genome assembly of the freshwater bivalve Anodonta woodiana.</title>
        <authorList>
            <person name="Chen X."/>
        </authorList>
    </citation>
    <scope>NUCLEOTIDE SEQUENCE [LARGE SCALE GENOMIC DNA]</scope>
    <source>
        <strain evidence="7">MN2024</strain>
        <tissue evidence="7">Gills</tissue>
    </source>
</reference>
<proteinExistence type="predicted"/>
<dbReference type="SUPFAM" id="SSF81321">
    <property type="entry name" value="Family A G protein-coupled receptor-like"/>
    <property type="match status" value="1"/>
</dbReference>
<feature type="transmembrane region" description="Helical" evidence="5">
    <location>
        <begin position="228"/>
        <end position="249"/>
    </location>
</feature>
<feature type="transmembrane region" description="Helical" evidence="5">
    <location>
        <begin position="12"/>
        <end position="35"/>
    </location>
</feature>
<keyword evidence="3 5" id="KW-1133">Transmembrane helix</keyword>
<dbReference type="PROSITE" id="PS50261">
    <property type="entry name" value="G_PROTEIN_RECEP_F2_4"/>
    <property type="match status" value="1"/>
</dbReference>
<keyword evidence="4 5" id="KW-0472">Membrane</keyword>
<protein>
    <recommendedName>
        <fullName evidence="6">G-protein coupled receptors family 2 profile 2 domain-containing protein</fullName>
    </recommendedName>
</protein>
<feature type="domain" description="G-protein coupled receptors family 2 profile 2" evidence="6">
    <location>
        <begin position="11"/>
        <end position="285"/>
    </location>
</feature>
<feature type="transmembrane region" description="Helical" evidence="5">
    <location>
        <begin position="129"/>
        <end position="149"/>
    </location>
</feature>
<evidence type="ECO:0000256" key="1">
    <source>
        <dbReference type="ARBA" id="ARBA00004141"/>
    </source>
</evidence>
<dbReference type="PRINTS" id="PR02001">
    <property type="entry name" value="GCR1CAMPR"/>
</dbReference>
<name>A0ABD3VZF6_SINWO</name>
<evidence type="ECO:0000256" key="5">
    <source>
        <dbReference type="SAM" id="Phobius"/>
    </source>
</evidence>
<dbReference type="Pfam" id="PF00002">
    <property type="entry name" value="7tm_2"/>
    <property type="match status" value="1"/>
</dbReference>
<dbReference type="PANTHER" id="PTHR23112:SF47">
    <property type="entry name" value="G-PROTEIN COUPLED RECEPTOR 157"/>
    <property type="match status" value="1"/>
</dbReference>
<feature type="transmembrane region" description="Helical" evidence="5">
    <location>
        <begin position="89"/>
        <end position="108"/>
    </location>
</feature>
<feature type="transmembrane region" description="Helical" evidence="5">
    <location>
        <begin position="47"/>
        <end position="69"/>
    </location>
</feature>
<keyword evidence="8" id="KW-1185">Reference proteome</keyword>
<dbReference type="GO" id="GO:0016020">
    <property type="term" value="C:membrane"/>
    <property type="evidence" value="ECO:0007669"/>
    <property type="project" value="UniProtKB-SubCell"/>
</dbReference>
<feature type="transmembrane region" description="Helical" evidence="5">
    <location>
        <begin position="261"/>
        <end position="283"/>
    </location>
</feature>
<evidence type="ECO:0000313" key="7">
    <source>
        <dbReference type="EMBL" id="KAL3865720.1"/>
    </source>
</evidence>